<dbReference type="AlphaFoldDB" id="A0A803ME91"/>
<sequence length="484" mass="53758">MGSISEAKGQKPHAVCIPFPLQGHINPMLQLAKILHSKGFHITFVNTEYIHKRLLRAQGPDAVVDSPSFRFKTIPDGLPPSDSNSSQNLDSLCESTENKCLQPFKELIACLNEADDVPTVSCVVSDGIMFFTIDAAKEFGVPVVLFWTASACGLLGYAQYHKLVELGIVPFKDANFTTNGDLNTVVDWVPAMKGSCQLKDIPTFIRTTNPDDFFLHYIQRMILKLKQASSILLNSFDALEHDALEALSTDFPPLYTLGPLQLLHDSSKGGNDEVVKTISMSLWKEDTRGLEWLDLYEPNSVVYVNFGSIAVMTNDQLMEFAWGLANSNQPFLWIARPDLVTGDSVSLPPEFLEETKGRGLIASWCNQKQVLAHPAVGGFLTHCGWNSTIETLISGVPIICWPFFADQQTNCWFSCHKWGIGMEIDANVKRSEVERQVRELLAGEKGKDMKRNAIEWKRLASEAVATPNGSSYNNLDKVIKVLES</sequence>
<keyword evidence="6" id="KW-1185">Reference proteome</keyword>
<dbReference type="GO" id="GO:0080044">
    <property type="term" value="F:quercetin 7-O-glucosyltransferase activity"/>
    <property type="evidence" value="ECO:0007669"/>
    <property type="project" value="TreeGrafter"/>
</dbReference>
<accession>A0A803ME91</accession>
<dbReference type="PANTHER" id="PTHR11926:SF774">
    <property type="entry name" value="UDP-GLYCOSYLTRANSFERASE 85A1-RELATED"/>
    <property type="match status" value="1"/>
</dbReference>
<dbReference type="SUPFAM" id="SSF53756">
    <property type="entry name" value="UDP-Glycosyltransferase/glycogen phosphorylase"/>
    <property type="match status" value="1"/>
</dbReference>
<keyword evidence="3" id="KW-0328">Glycosyltransferase</keyword>
<evidence type="ECO:0000256" key="2">
    <source>
        <dbReference type="ARBA" id="ARBA00022679"/>
    </source>
</evidence>
<keyword evidence="2 3" id="KW-0808">Transferase</keyword>
<reference evidence="5" key="1">
    <citation type="journal article" date="2017" name="Nature">
        <title>The genome of Chenopodium quinoa.</title>
        <authorList>
            <person name="Jarvis D.E."/>
            <person name="Ho Y.S."/>
            <person name="Lightfoot D.J."/>
            <person name="Schmoeckel S.M."/>
            <person name="Li B."/>
            <person name="Borm T.J.A."/>
            <person name="Ohyanagi H."/>
            <person name="Mineta K."/>
            <person name="Michell C.T."/>
            <person name="Saber N."/>
            <person name="Kharbatia N.M."/>
            <person name="Rupper R.R."/>
            <person name="Sharp A.R."/>
            <person name="Dally N."/>
            <person name="Boughton B.A."/>
            <person name="Woo Y.H."/>
            <person name="Gao G."/>
            <person name="Schijlen E.G.W.M."/>
            <person name="Guo X."/>
            <person name="Momin A.A."/>
            <person name="Negrao S."/>
            <person name="Al-Babili S."/>
            <person name="Gehring C."/>
            <person name="Roessner U."/>
            <person name="Jung C."/>
            <person name="Murphy K."/>
            <person name="Arold S.T."/>
            <person name="Gojobori T."/>
            <person name="van der Linden C.G."/>
            <person name="van Loo E.N."/>
            <person name="Jellen E.N."/>
            <person name="Maughan P.J."/>
            <person name="Tester M."/>
        </authorList>
    </citation>
    <scope>NUCLEOTIDE SEQUENCE [LARGE SCALE GENOMIC DNA]</scope>
    <source>
        <strain evidence="5">cv. PI 614886</strain>
    </source>
</reference>
<dbReference type="CDD" id="cd03784">
    <property type="entry name" value="GT1_Gtf-like"/>
    <property type="match status" value="1"/>
</dbReference>
<name>A0A803ME91_CHEQI</name>
<dbReference type="GeneID" id="110706606"/>
<evidence type="ECO:0000256" key="3">
    <source>
        <dbReference type="RuleBase" id="RU003718"/>
    </source>
</evidence>
<dbReference type="OMA" id="DVPPLCR"/>
<evidence type="ECO:0000256" key="1">
    <source>
        <dbReference type="ARBA" id="ARBA00009995"/>
    </source>
</evidence>
<dbReference type="Pfam" id="PF00201">
    <property type="entry name" value="UDPGT"/>
    <property type="match status" value="1"/>
</dbReference>
<protein>
    <recommendedName>
        <fullName evidence="4">Glycosyltransferase</fullName>
        <ecNumber evidence="4">2.4.1.-</ecNumber>
    </recommendedName>
</protein>
<organism evidence="5 6">
    <name type="scientific">Chenopodium quinoa</name>
    <name type="common">Quinoa</name>
    <dbReference type="NCBI Taxonomy" id="63459"/>
    <lineage>
        <taxon>Eukaryota</taxon>
        <taxon>Viridiplantae</taxon>
        <taxon>Streptophyta</taxon>
        <taxon>Embryophyta</taxon>
        <taxon>Tracheophyta</taxon>
        <taxon>Spermatophyta</taxon>
        <taxon>Magnoliopsida</taxon>
        <taxon>eudicotyledons</taxon>
        <taxon>Gunneridae</taxon>
        <taxon>Pentapetalae</taxon>
        <taxon>Caryophyllales</taxon>
        <taxon>Chenopodiaceae</taxon>
        <taxon>Chenopodioideae</taxon>
        <taxon>Atripliceae</taxon>
        <taxon>Chenopodium</taxon>
    </lineage>
</organism>
<gene>
    <name evidence="5" type="primary">LOC110706606</name>
</gene>
<dbReference type="GO" id="GO:0080043">
    <property type="term" value="F:quercetin 3-O-glucosyltransferase activity"/>
    <property type="evidence" value="ECO:0007669"/>
    <property type="project" value="TreeGrafter"/>
</dbReference>
<dbReference type="PANTHER" id="PTHR11926">
    <property type="entry name" value="GLUCOSYL/GLUCURONOSYL TRANSFERASES"/>
    <property type="match status" value="1"/>
</dbReference>
<dbReference type="RefSeq" id="XP_021740240.1">
    <property type="nucleotide sequence ID" value="XM_021884548.1"/>
</dbReference>
<comment type="similarity">
    <text evidence="1 3">Belongs to the UDP-glycosyltransferase family.</text>
</comment>
<dbReference type="FunFam" id="3.40.50.2000:FF:000055">
    <property type="entry name" value="Glycosyltransferase"/>
    <property type="match status" value="1"/>
</dbReference>
<evidence type="ECO:0000313" key="5">
    <source>
        <dbReference type="EnsemblPlants" id="AUR62027784-RA:cds"/>
    </source>
</evidence>
<evidence type="ECO:0000313" key="6">
    <source>
        <dbReference type="Proteomes" id="UP000596660"/>
    </source>
</evidence>
<dbReference type="OrthoDB" id="5835829at2759"/>
<dbReference type="Gramene" id="AUR62027784-RA">
    <property type="protein sequence ID" value="AUR62027784-RA:cds"/>
    <property type="gene ID" value="AUR62027784"/>
</dbReference>
<dbReference type="KEGG" id="cqi:110706606"/>
<dbReference type="PROSITE" id="PS00375">
    <property type="entry name" value="UDPGT"/>
    <property type="match status" value="1"/>
</dbReference>
<dbReference type="InterPro" id="IPR035595">
    <property type="entry name" value="UDP_glycos_trans_CS"/>
</dbReference>
<evidence type="ECO:0000256" key="4">
    <source>
        <dbReference type="RuleBase" id="RU362057"/>
    </source>
</evidence>
<reference evidence="5" key="2">
    <citation type="submission" date="2021-03" db="UniProtKB">
        <authorList>
            <consortium name="EnsemblPlants"/>
        </authorList>
    </citation>
    <scope>IDENTIFICATION</scope>
</reference>
<proteinExistence type="inferred from homology"/>
<dbReference type="EnsemblPlants" id="AUR62027784-RA">
    <property type="protein sequence ID" value="AUR62027784-RA:cds"/>
    <property type="gene ID" value="AUR62027784"/>
</dbReference>
<dbReference type="Proteomes" id="UP000596660">
    <property type="component" value="Unplaced"/>
</dbReference>
<dbReference type="InterPro" id="IPR002213">
    <property type="entry name" value="UDP_glucos_trans"/>
</dbReference>
<dbReference type="FunFam" id="3.40.50.2000:FF:000027">
    <property type="entry name" value="Glycosyltransferase"/>
    <property type="match status" value="1"/>
</dbReference>
<dbReference type="Gene3D" id="3.40.50.2000">
    <property type="entry name" value="Glycogen Phosphorylase B"/>
    <property type="match status" value="2"/>
</dbReference>
<dbReference type="EC" id="2.4.1.-" evidence="4"/>